<proteinExistence type="predicted"/>
<feature type="compositionally biased region" description="Basic and acidic residues" evidence="1">
    <location>
        <begin position="201"/>
        <end position="221"/>
    </location>
</feature>
<organism evidence="2 3">
    <name type="scientific">Hibiscus syriacus</name>
    <name type="common">Rose of Sharon</name>
    <dbReference type="NCBI Taxonomy" id="106335"/>
    <lineage>
        <taxon>Eukaryota</taxon>
        <taxon>Viridiplantae</taxon>
        <taxon>Streptophyta</taxon>
        <taxon>Embryophyta</taxon>
        <taxon>Tracheophyta</taxon>
        <taxon>Spermatophyta</taxon>
        <taxon>Magnoliopsida</taxon>
        <taxon>eudicotyledons</taxon>
        <taxon>Gunneridae</taxon>
        <taxon>Pentapetalae</taxon>
        <taxon>rosids</taxon>
        <taxon>malvids</taxon>
        <taxon>Malvales</taxon>
        <taxon>Malvaceae</taxon>
        <taxon>Malvoideae</taxon>
        <taxon>Hibiscus</taxon>
    </lineage>
</organism>
<gene>
    <name evidence="2" type="ORF">F3Y22_tig00111810pilonHSYRG00107</name>
</gene>
<dbReference type="Proteomes" id="UP000436088">
    <property type="component" value="Unassembled WGS sequence"/>
</dbReference>
<accession>A0A6A2XBW9</accession>
<protein>
    <submittedName>
        <fullName evidence="2">Uncharacterized protein</fullName>
    </submittedName>
</protein>
<evidence type="ECO:0000256" key="1">
    <source>
        <dbReference type="SAM" id="MobiDB-lite"/>
    </source>
</evidence>
<dbReference type="AlphaFoldDB" id="A0A6A2XBW9"/>
<evidence type="ECO:0000313" key="2">
    <source>
        <dbReference type="EMBL" id="KAE8673141.1"/>
    </source>
</evidence>
<sequence length="395" mass="43468">MQGQRQREAALVVVALVEKLALLEKVALITPPIVLDRPGSPVEFETQPSLQKEGDPSYADTAIKTSTLRIKSYVATLATGVNNLHGTSIGFLDEEIIIQDGDVFVDRKGPYLVITFSDRVHEAINQNMKKTVIPFYATCPESGWRISAAAEHMAPLSAMDKHEDLFGPWMIALNRRRMKKENFNPLVAGGGQSFAEKELGRSNEKGKQLASGEKNHVESTLKADQTGRVSRPLGVRIAMNENVIRTGIDNNSINGSPDEIPVSYVNQLVKNVAPYQAVQIVEDQPPHGSSCPLLADWVQSATQKLDKLGSSSAMDTKCQPFVPLDETSGEIRVGLGAASPSYRRYFRRFMTLHHPSVVFLFETKLAANVQMRLFANWVFLILLELNLLVSVGVSG</sequence>
<feature type="region of interest" description="Disordered" evidence="1">
    <location>
        <begin position="201"/>
        <end position="226"/>
    </location>
</feature>
<reference evidence="2" key="1">
    <citation type="submission" date="2019-09" db="EMBL/GenBank/DDBJ databases">
        <title>Draft genome information of white flower Hibiscus syriacus.</title>
        <authorList>
            <person name="Kim Y.-M."/>
        </authorList>
    </citation>
    <scope>NUCLEOTIDE SEQUENCE [LARGE SCALE GENOMIC DNA]</scope>
    <source>
        <strain evidence="2">YM2019G1</strain>
    </source>
</reference>
<name>A0A6A2XBW9_HIBSY</name>
<keyword evidence="3" id="KW-1185">Reference proteome</keyword>
<evidence type="ECO:0000313" key="3">
    <source>
        <dbReference type="Proteomes" id="UP000436088"/>
    </source>
</evidence>
<dbReference type="EMBL" id="VEPZ02001435">
    <property type="protein sequence ID" value="KAE8673141.1"/>
    <property type="molecule type" value="Genomic_DNA"/>
</dbReference>
<comment type="caution">
    <text evidence="2">The sequence shown here is derived from an EMBL/GenBank/DDBJ whole genome shotgun (WGS) entry which is preliminary data.</text>
</comment>